<accession>A0AAN9AH23</accession>
<dbReference type="PANTHER" id="PTHR13066">
    <property type="entry name" value="BASIC LEUCINE ZIPPER NUCLEAR FACTOR 1 BLZF1 PROTEIN"/>
    <property type="match status" value="1"/>
</dbReference>
<dbReference type="GO" id="GO:0000139">
    <property type="term" value="C:Golgi membrane"/>
    <property type="evidence" value="ECO:0007669"/>
    <property type="project" value="TreeGrafter"/>
</dbReference>
<proteinExistence type="predicted"/>
<evidence type="ECO:0000313" key="2">
    <source>
        <dbReference type="EMBL" id="KAK7086768.1"/>
    </source>
</evidence>
<dbReference type="Proteomes" id="UP001381693">
    <property type="component" value="Unassembled WGS sequence"/>
</dbReference>
<protein>
    <submittedName>
        <fullName evidence="2">Blzf1p</fullName>
    </submittedName>
</protein>
<dbReference type="EMBL" id="JAXCGZ010000086">
    <property type="protein sequence ID" value="KAK7086768.1"/>
    <property type="molecule type" value="Genomic_DNA"/>
</dbReference>
<dbReference type="PANTHER" id="PTHR13066:SF2">
    <property type="entry name" value="GOLGIN-45"/>
    <property type="match status" value="1"/>
</dbReference>
<dbReference type="AlphaFoldDB" id="A0AAN9AH23"/>
<dbReference type="InterPro" id="IPR027095">
    <property type="entry name" value="Golgin-45"/>
</dbReference>
<dbReference type="GO" id="GO:0043001">
    <property type="term" value="P:Golgi to plasma membrane protein transport"/>
    <property type="evidence" value="ECO:0007669"/>
    <property type="project" value="InterPro"/>
</dbReference>
<name>A0AAN9AH23_HALRR</name>
<feature type="coiled-coil region" evidence="1">
    <location>
        <begin position="210"/>
        <end position="251"/>
    </location>
</feature>
<dbReference type="GO" id="GO:0007030">
    <property type="term" value="P:Golgi organization"/>
    <property type="evidence" value="ECO:0007669"/>
    <property type="project" value="InterPro"/>
</dbReference>
<keyword evidence="3" id="KW-1185">Reference proteome</keyword>
<organism evidence="2 3">
    <name type="scientific">Halocaridina rubra</name>
    <name type="common">Hawaiian red shrimp</name>
    <dbReference type="NCBI Taxonomy" id="373956"/>
    <lineage>
        <taxon>Eukaryota</taxon>
        <taxon>Metazoa</taxon>
        <taxon>Ecdysozoa</taxon>
        <taxon>Arthropoda</taxon>
        <taxon>Crustacea</taxon>
        <taxon>Multicrustacea</taxon>
        <taxon>Malacostraca</taxon>
        <taxon>Eumalacostraca</taxon>
        <taxon>Eucarida</taxon>
        <taxon>Decapoda</taxon>
        <taxon>Pleocyemata</taxon>
        <taxon>Caridea</taxon>
        <taxon>Atyoidea</taxon>
        <taxon>Atyidae</taxon>
        <taxon>Halocaridina</taxon>
    </lineage>
</organism>
<feature type="coiled-coil region" evidence="1">
    <location>
        <begin position="334"/>
        <end position="361"/>
    </location>
</feature>
<keyword evidence="1" id="KW-0175">Coiled coil</keyword>
<reference evidence="2 3" key="1">
    <citation type="submission" date="2023-11" db="EMBL/GenBank/DDBJ databases">
        <title>Halocaridina rubra genome assembly.</title>
        <authorList>
            <person name="Smith C."/>
        </authorList>
    </citation>
    <scope>NUCLEOTIDE SEQUENCE [LARGE SCALE GENOMIC DNA]</scope>
    <source>
        <strain evidence="2">EP-1</strain>
        <tissue evidence="2">Whole</tissue>
    </source>
</reference>
<evidence type="ECO:0000256" key="1">
    <source>
        <dbReference type="SAM" id="Coils"/>
    </source>
</evidence>
<gene>
    <name evidence="2" type="primary">BLZF1</name>
    <name evidence="2" type="ORF">SK128_007048</name>
</gene>
<sequence length="495" mass="55252">MKPSGAIRYPVEGVTLHRVAVGQRSQGDGEEQAGPIPPVIQDVADIDGKHYKPELIAKDLLGSFPEKFESSDGPLLKKESSNKSLPNIDDIAQKLTKVSIMSSPDSHLLNTPPLDIVTKTTYRLHPKHMTKSPIQATWNTSLNLQSQKRKEPRFIPYEPYKGCVRPIANKKGKKVKGKKGCEAVKKDSDRNTLDAEKSEKRSEERLGIIVQEFEREKTVWEQERDSLRLEKKSLEDQITSLKKDKSNLESHLNVQSQVNAELKKLLVASVGEDVQGRVQCLTEDKARMATMIRRYSEKVDKDYEEREKMGIQCDVWRSKFLGSSMLVDELASWKAVLTQRLDEAREALRMLMDEHDLARQHVLNTYKINKQLREAFDPLAVTSGGIPPLTSADLVTLAVDGSLLAQTVRDHLCGPLGRSLGCNISLDGLEFQTPGEKMALQLTGKLYGNDGFGSLECGTVSPGAAAMLQRFHPNTRYEHVTVNCCGHCNGEIKVL</sequence>
<evidence type="ECO:0000313" key="3">
    <source>
        <dbReference type="Proteomes" id="UP001381693"/>
    </source>
</evidence>
<comment type="caution">
    <text evidence="2">The sequence shown here is derived from an EMBL/GenBank/DDBJ whole genome shotgun (WGS) entry which is preliminary data.</text>
</comment>